<dbReference type="SMART" id="SM00567">
    <property type="entry name" value="EZ_HEAT"/>
    <property type="match status" value="3"/>
</dbReference>
<evidence type="ECO:0000256" key="1">
    <source>
        <dbReference type="ARBA" id="ARBA00045876"/>
    </source>
</evidence>
<keyword evidence="3" id="KW-1133">Transmembrane helix</keyword>
<accession>A0ABN2IDT9</accession>
<keyword evidence="3" id="KW-0812">Transmembrane</keyword>
<keyword evidence="5" id="KW-1185">Reference proteome</keyword>
<dbReference type="PANTHER" id="PTHR12697:SF5">
    <property type="entry name" value="DEOXYHYPUSINE HYDROXYLASE"/>
    <property type="match status" value="1"/>
</dbReference>
<dbReference type="PANTHER" id="PTHR12697">
    <property type="entry name" value="PBS LYASE HEAT-LIKE PROTEIN"/>
    <property type="match status" value="1"/>
</dbReference>
<dbReference type="InterPro" id="IPR021133">
    <property type="entry name" value="HEAT_type_2"/>
</dbReference>
<evidence type="ECO:0000313" key="5">
    <source>
        <dbReference type="Proteomes" id="UP001500383"/>
    </source>
</evidence>
<dbReference type="SUPFAM" id="SSF48371">
    <property type="entry name" value="ARM repeat"/>
    <property type="match status" value="2"/>
</dbReference>
<sequence length="418" mass="44145">MLPSYDDPSPSLLDDVAPEVASSVLTTSLWILVASIAVLIIVMLWAHAARISRGRRVERILRPIRPRLLALAADEEPTDEPTGRLSGYRARVVDRAVLDLLGKVRGGAVTALVDILDRHGTVDGAVRGTRSWSSTTRARSAQVLGATRRREHASTLAGLLSDRDRAVRATAVRALGVIGDATFSDSVLRAVREVDGISGVPAYVAADALLAMGDDVREAVRRGLDDPDPGVRYVAATVAARGGMASLLPRLLQLFRTDRDERVRAAAARTLGMIGDGRVIDDLGRALGAHEPATVRLAAATALGELGAPAAIPPLRSVLTDADRRLAEVAAAALASLGRRGEAVLVDALERGTIPPEISVRDTSTVSDDDLAALASLGAVTAIGIRERKPDLYDLATSARRAGEPTHQDAHRDEEPAP</sequence>
<feature type="compositionally biased region" description="Basic and acidic residues" evidence="2">
    <location>
        <begin position="401"/>
        <end position="418"/>
    </location>
</feature>
<dbReference type="Gene3D" id="1.25.10.10">
    <property type="entry name" value="Leucine-rich Repeat Variant"/>
    <property type="match status" value="2"/>
</dbReference>
<dbReference type="RefSeq" id="WP_344391104.1">
    <property type="nucleotide sequence ID" value="NZ_BAAAQG010000006.1"/>
</dbReference>
<organism evidence="4 5">
    <name type="scientific">Dietzia cercidiphylli</name>
    <dbReference type="NCBI Taxonomy" id="498199"/>
    <lineage>
        <taxon>Bacteria</taxon>
        <taxon>Bacillati</taxon>
        <taxon>Actinomycetota</taxon>
        <taxon>Actinomycetes</taxon>
        <taxon>Mycobacteriales</taxon>
        <taxon>Dietziaceae</taxon>
        <taxon>Dietzia</taxon>
    </lineage>
</organism>
<comment type="function">
    <text evidence="1">Catalyzes the hydroxylation of the N(6)-(4-aminobutyl)-L-lysine intermediate produced by deoxyhypusine synthase/DHPS on a critical lysine of the eukaryotic translation initiation factor 5A/eIF-5A. This is the second step of the post-translational modification of that lysine into an unusual amino acid residue named hypusine. Hypusination is unique to mature eIF-5A factor and is essential for its function.</text>
</comment>
<reference evidence="4 5" key="1">
    <citation type="journal article" date="2019" name="Int. J. Syst. Evol. Microbiol.">
        <title>The Global Catalogue of Microorganisms (GCM) 10K type strain sequencing project: providing services to taxonomists for standard genome sequencing and annotation.</title>
        <authorList>
            <consortium name="The Broad Institute Genomics Platform"/>
            <consortium name="The Broad Institute Genome Sequencing Center for Infectious Disease"/>
            <person name="Wu L."/>
            <person name="Ma J."/>
        </authorList>
    </citation>
    <scope>NUCLEOTIDE SEQUENCE [LARGE SCALE GENOMIC DNA]</scope>
    <source>
        <strain evidence="4 5">JCM 16002</strain>
    </source>
</reference>
<dbReference type="Pfam" id="PF13646">
    <property type="entry name" value="HEAT_2"/>
    <property type="match status" value="2"/>
</dbReference>
<comment type="caution">
    <text evidence="4">The sequence shown here is derived from an EMBL/GenBank/DDBJ whole genome shotgun (WGS) entry which is preliminary data.</text>
</comment>
<dbReference type="PROSITE" id="PS50077">
    <property type="entry name" value="HEAT_REPEAT"/>
    <property type="match status" value="1"/>
</dbReference>
<dbReference type="InterPro" id="IPR016024">
    <property type="entry name" value="ARM-type_fold"/>
</dbReference>
<keyword evidence="3" id="KW-0472">Membrane</keyword>
<protein>
    <recommendedName>
        <fullName evidence="6">HEAT repeat domain-containing protein</fullName>
    </recommendedName>
</protein>
<evidence type="ECO:0008006" key="6">
    <source>
        <dbReference type="Google" id="ProtNLM"/>
    </source>
</evidence>
<evidence type="ECO:0000256" key="3">
    <source>
        <dbReference type="SAM" id="Phobius"/>
    </source>
</evidence>
<dbReference type="Proteomes" id="UP001500383">
    <property type="component" value="Unassembled WGS sequence"/>
</dbReference>
<dbReference type="InterPro" id="IPR004155">
    <property type="entry name" value="PBS_lyase_HEAT"/>
</dbReference>
<gene>
    <name evidence="4" type="ORF">GCM10009831_10530</name>
</gene>
<dbReference type="InterPro" id="IPR011989">
    <property type="entry name" value="ARM-like"/>
</dbReference>
<evidence type="ECO:0000256" key="2">
    <source>
        <dbReference type="SAM" id="MobiDB-lite"/>
    </source>
</evidence>
<feature type="transmembrane region" description="Helical" evidence="3">
    <location>
        <begin position="20"/>
        <end position="46"/>
    </location>
</feature>
<feature type="region of interest" description="Disordered" evidence="2">
    <location>
        <begin position="395"/>
        <end position="418"/>
    </location>
</feature>
<evidence type="ECO:0000313" key="4">
    <source>
        <dbReference type="EMBL" id="GAA1703172.1"/>
    </source>
</evidence>
<proteinExistence type="predicted"/>
<dbReference type="EMBL" id="BAAAQG010000006">
    <property type="protein sequence ID" value="GAA1703172.1"/>
    <property type="molecule type" value="Genomic_DNA"/>
</dbReference>
<name>A0ABN2IDT9_9ACTN</name>